<proteinExistence type="predicted"/>
<feature type="transmembrane region" description="Helical" evidence="1">
    <location>
        <begin position="29"/>
        <end position="51"/>
    </location>
</feature>
<keyword evidence="1" id="KW-1133">Transmembrane helix</keyword>
<reference evidence="3 4" key="1">
    <citation type="journal article" date="2010" name="PLoS ONE">
        <title>The glycobiome of the rumen bacterium Butyrivibrio proteoclasticus B316(T) highlights adaptation to a polysaccharide-rich environment.</title>
        <authorList>
            <person name="Kelly W.J."/>
            <person name="Leahy S.C."/>
            <person name="Altermann E."/>
            <person name="Yeoman C.J."/>
            <person name="Dunne J.C."/>
            <person name="Kong Z."/>
            <person name="Pacheco D.M."/>
            <person name="Li D."/>
            <person name="Noel S.J."/>
            <person name="Moon C.D."/>
            <person name="Cookson A.L."/>
            <person name="Attwood G.T."/>
        </authorList>
    </citation>
    <scope>NUCLEOTIDE SEQUENCE [LARGE SCALE GENOMIC DNA]</scope>
    <source>
        <strain evidence="4">ATCC 51982 / DSM 14932 / B316</strain>
    </source>
</reference>
<dbReference type="eggNOG" id="COG1876">
    <property type="taxonomic scope" value="Bacteria"/>
</dbReference>
<keyword evidence="3" id="KW-0645">Protease</keyword>
<keyword evidence="3" id="KW-0378">Hydrolase</keyword>
<feature type="transmembrane region" description="Helical" evidence="1">
    <location>
        <begin position="58"/>
        <end position="79"/>
    </location>
</feature>
<evidence type="ECO:0000259" key="2">
    <source>
        <dbReference type="Pfam" id="PF02557"/>
    </source>
</evidence>
<dbReference type="InterPro" id="IPR058193">
    <property type="entry name" value="VanY/YodJ_core_dom"/>
</dbReference>
<dbReference type="CDD" id="cd14852">
    <property type="entry name" value="LD-carboxypeptidase"/>
    <property type="match status" value="1"/>
</dbReference>
<feature type="domain" description="D-alanyl-D-alanine carboxypeptidase-like core" evidence="2">
    <location>
        <begin position="216"/>
        <end position="350"/>
    </location>
</feature>
<protein>
    <submittedName>
        <fullName evidence="3">D-alanyl-D-alanine carboxypeptidase VanY</fullName>
        <ecNumber evidence="3">3.4.16.4</ecNumber>
    </submittedName>
</protein>
<accession>E0RUN0</accession>
<dbReference type="PANTHER" id="PTHR34385">
    <property type="entry name" value="D-ALANYL-D-ALANINE CARBOXYPEPTIDASE"/>
    <property type="match status" value="1"/>
</dbReference>
<dbReference type="Proteomes" id="UP000001299">
    <property type="component" value="Chromosome 1"/>
</dbReference>
<dbReference type="SUPFAM" id="SSF55166">
    <property type="entry name" value="Hedgehog/DD-peptidase"/>
    <property type="match status" value="1"/>
</dbReference>
<dbReference type="HOGENOM" id="CLU_054193_0_0_9"/>
<organism evidence="3 4">
    <name type="scientific">Butyrivibrio proteoclasticus (strain ATCC 51982 / DSM 14932 / B316)</name>
    <name type="common">Clostridium proteoclasticum</name>
    <dbReference type="NCBI Taxonomy" id="515622"/>
    <lineage>
        <taxon>Bacteria</taxon>
        <taxon>Bacillati</taxon>
        <taxon>Bacillota</taxon>
        <taxon>Clostridia</taxon>
        <taxon>Lachnospirales</taxon>
        <taxon>Lachnospiraceae</taxon>
        <taxon>Butyrivibrio</taxon>
    </lineage>
</organism>
<dbReference type="Pfam" id="PF02557">
    <property type="entry name" value="VanY"/>
    <property type="match status" value="1"/>
</dbReference>
<dbReference type="GO" id="GO:0009002">
    <property type="term" value="F:serine-type D-Ala-D-Ala carboxypeptidase activity"/>
    <property type="evidence" value="ECO:0007669"/>
    <property type="project" value="UniProtKB-EC"/>
</dbReference>
<dbReference type="InterPro" id="IPR052179">
    <property type="entry name" value="DD-CPase-like"/>
</dbReference>
<dbReference type="Gene3D" id="3.30.1380.10">
    <property type="match status" value="1"/>
</dbReference>
<dbReference type="InterPro" id="IPR009045">
    <property type="entry name" value="Zn_M74/Hedgehog-like"/>
</dbReference>
<name>E0RUN0_BUTPB</name>
<dbReference type="KEGG" id="bpb:bpr_I1333"/>
<dbReference type="AlphaFoldDB" id="E0RUN0"/>
<keyword evidence="1" id="KW-0472">Membrane</keyword>
<evidence type="ECO:0000313" key="3">
    <source>
        <dbReference type="EMBL" id="ADL34071.1"/>
    </source>
</evidence>
<dbReference type="GO" id="GO:0006508">
    <property type="term" value="P:proteolysis"/>
    <property type="evidence" value="ECO:0007669"/>
    <property type="project" value="InterPro"/>
</dbReference>
<dbReference type="RefSeq" id="WP_013280725.1">
    <property type="nucleotide sequence ID" value="NC_014387.1"/>
</dbReference>
<dbReference type="InterPro" id="IPR003709">
    <property type="entry name" value="VanY-like_core_dom"/>
</dbReference>
<sequence length="373" mass="42163">MNASNLQKKISYKERIISKVGMFNRKHKYLSLFGLAYAFIAIITYNIAFYFYRNVKRFTCLACIVLFFISSSSFSYPAMSLNISFDSEIIHDDSTTGDVIISDEEIAESDVELAQQVELDSEVLIETQEIVNPDVTEADHLNQDNQASLDDILEAGFDDGSEIVIDDENVALATDDAYHDISFNRDDWKIMLVNKQHPIPDDYDFPLGTISGSMRCDERIIQPLLDMMKAARNDGVSLIICSPYRDMDRQTMLFTNKVNRYMDAGMSYMDAYNLASQAVTVPGSSEHQVGLAIDIITDGYSSLDEGFGNTAAGRWLADNSYKYGFILRYPAGKEEITSIEFEPWHFRYVGVDAASVMAQNGMCLEEFWSNYVE</sequence>
<dbReference type="EMBL" id="CP001810">
    <property type="protein sequence ID" value="ADL34071.1"/>
    <property type="molecule type" value="Genomic_DNA"/>
</dbReference>
<evidence type="ECO:0000256" key="1">
    <source>
        <dbReference type="SAM" id="Phobius"/>
    </source>
</evidence>
<keyword evidence="1" id="KW-0812">Transmembrane</keyword>
<dbReference type="PANTHER" id="PTHR34385:SF1">
    <property type="entry name" value="PEPTIDOGLYCAN L-ALANYL-D-GLUTAMATE ENDOPEPTIDASE CWLK"/>
    <property type="match status" value="1"/>
</dbReference>
<keyword evidence="4" id="KW-1185">Reference proteome</keyword>
<evidence type="ECO:0000313" key="4">
    <source>
        <dbReference type="Proteomes" id="UP000001299"/>
    </source>
</evidence>
<dbReference type="EC" id="3.4.16.4" evidence="3"/>
<gene>
    <name evidence="3" type="primary">vanY</name>
    <name evidence="3" type="ordered locus">bpr_I1333</name>
</gene>
<keyword evidence="3" id="KW-0121">Carboxypeptidase</keyword>
<dbReference type="STRING" id="515622.bpr_I1333"/>